<sequence length="189" mass="20726">MAPFDAKLAPVAAGDVFFAVYFAALLTMAFHADIKRLRARARTEDEGIMIIMALTLGAIMFSFFSIFAMLGEKGSPPPFHLATALVSIPLGWSVLNALFAFHYARLYYAPVGEGEQKDSGGLDFPGDEEPRIWDFWYFSFVIGATFQTSDVGVKTTDYRVVVLFHSIASFVFNTVLLALAVNIGASFAQ</sequence>
<dbReference type="EMBL" id="JAUSWJ010000001">
    <property type="protein sequence ID" value="MDQ0516044.1"/>
    <property type="molecule type" value="Genomic_DNA"/>
</dbReference>
<accession>A0ABU0M507</accession>
<dbReference type="Proteomes" id="UP001223743">
    <property type="component" value="Unassembled WGS sequence"/>
</dbReference>
<dbReference type="Pfam" id="PF07077">
    <property type="entry name" value="DUF1345"/>
    <property type="match status" value="1"/>
</dbReference>
<keyword evidence="1" id="KW-0812">Transmembrane</keyword>
<evidence type="ECO:0000313" key="3">
    <source>
        <dbReference type="Proteomes" id="UP001223743"/>
    </source>
</evidence>
<dbReference type="RefSeq" id="WP_266280120.1">
    <property type="nucleotide sequence ID" value="NZ_JAPKNF010000001.1"/>
</dbReference>
<keyword evidence="1" id="KW-1133">Transmembrane helix</keyword>
<evidence type="ECO:0000313" key="2">
    <source>
        <dbReference type="EMBL" id="MDQ0516044.1"/>
    </source>
</evidence>
<reference evidence="2 3" key="1">
    <citation type="submission" date="2023-07" db="EMBL/GenBank/DDBJ databases">
        <title>Genomic Encyclopedia of Type Strains, Phase IV (KMG-IV): sequencing the most valuable type-strain genomes for metagenomic binning, comparative biology and taxonomic classification.</title>
        <authorList>
            <person name="Goeker M."/>
        </authorList>
    </citation>
    <scope>NUCLEOTIDE SEQUENCE [LARGE SCALE GENOMIC DNA]</scope>
    <source>
        <strain evidence="2 3">B1-1</strain>
    </source>
</reference>
<name>A0ABU0M507_9HYPH</name>
<feature type="transmembrane region" description="Helical" evidence="1">
    <location>
        <begin position="47"/>
        <end position="70"/>
    </location>
</feature>
<gene>
    <name evidence="2" type="ORF">QO015_001657</name>
</gene>
<feature type="transmembrane region" description="Helical" evidence="1">
    <location>
        <begin position="12"/>
        <end position="32"/>
    </location>
</feature>
<comment type="caution">
    <text evidence="2">The sequence shown here is derived from an EMBL/GenBank/DDBJ whole genome shotgun (WGS) entry which is preliminary data.</text>
</comment>
<organism evidence="2 3">
    <name type="scientific">Kaistia geumhonensis</name>
    <dbReference type="NCBI Taxonomy" id="410839"/>
    <lineage>
        <taxon>Bacteria</taxon>
        <taxon>Pseudomonadati</taxon>
        <taxon>Pseudomonadota</taxon>
        <taxon>Alphaproteobacteria</taxon>
        <taxon>Hyphomicrobiales</taxon>
        <taxon>Kaistiaceae</taxon>
        <taxon>Kaistia</taxon>
    </lineage>
</organism>
<evidence type="ECO:0000256" key="1">
    <source>
        <dbReference type="SAM" id="Phobius"/>
    </source>
</evidence>
<protein>
    <submittedName>
        <fullName evidence="2">Membrane protein</fullName>
    </submittedName>
</protein>
<proteinExistence type="predicted"/>
<keyword evidence="1" id="KW-0472">Membrane</keyword>
<keyword evidence="3" id="KW-1185">Reference proteome</keyword>
<feature type="transmembrane region" description="Helical" evidence="1">
    <location>
        <begin position="82"/>
        <end position="104"/>
    </location>
</feature>
<feature type="transmembrane region" description="Helical" evidence="1">
    <location>
        <begin position="160"/>
        <end position="185"/>
    </location>
</feature>
<dbReference type="InterPro" id="IPR009781">
    <property type="entry name" value="DUF1345"/>
</dbReference>